<dbReference type="HOGENOM" id="CLU_1917279_0_0_1"/>
<dbReference type="Proteomes" id="UP000007796">
    <property type="component" value="Unassembled WGS sequence"/>
</dbReference>
<accession>F0XKX5</accession>
<protein>
    <submittedName>
        <fullName evidence="1">Uncharacterized protein</fullName>
    </submittedName>
</protein>
<organism evidence="2">
    <name type="scientific">Grosmannia clavigera (strain kw1407 / UAMH 11150)</name>
    <name type="common">Blue stain fungus</name>
    <name type="synonym">Graphiocladiella clavigera</name>
    <dbReference type="NCBI Taxonomy" id="655863"/>
    <lineage>
        <taxon>Eukaryota</taxon>
        <taxon>Fungi</taxon>
        <taxon>Dikarya</taxon>
        <taxon>Ascomycota</taxon>
        <taxon>Pezizomycotina</taxon>
        <taxon>Sordariomycetes</taxon>
        <taxon>Sordariomycetidae</taxon>
        <taxon>Ophiostomatales</taxon>
        <taxon>Ophiostomataceae</taxon>
        <taxon>Leptographium</taxon>
    </lineage>
</organism>
<gene>
    <name evidence="1" type="ORF">CMQ_8034</name>
</gene>
<dbReference type="GeneID" id="25981645"/>
<sequence>MLRDMVTTSCIAENDRTSDPFGQLLEAPNGVAPAAIGTANVPILDPVAAHVARPDLLFKLGSTVPDNAVGLVQAPSQLSARHFWAQPGALAARILEFFNSKFVSATQLLERPSVSIGSSVSESCATHISSKL</sequence>
<dbReference type="RefSeq" id="XP_014171050.1">
    <property type="nucleotide sequence ID" value="XM_014315575.1"/>
</dbReference>
<keyword evidence="2" id="KW-1185">Reference proteome</keyword>
<reference evidence="1 2" key="1">
    <citation type="journal article" date="2011" name="Proc. Natl. Acad. Sci. U.S.A.">
        <title>Genome and transcriptome analyses of the mountain pine beetle-fungal symbiont Grosmannia clavigera, a lodgepole pine pathogen.</title>
        <authorList>
            <person name="DiGuistini S."/>
            <person name="Wang Y."/>
            <person name="Liao N.Y."/>
            <person name="Taylor G."/>
            <person name="Tanguay P."/>
            <person name="Feau N."/>
            <person name="Henrissat B."/>
            <person name="Chan S.K."/>
            <person name="Hesse-Orce U."/>
            <person name="Alamouti S.M."/>
            <person name="Tsui C.K.M."/>
            <person name="Docking R.T."/>
            <person name="Levasseur A."/>
            <person name="Haridas S."/>
            <person name="Robertson G."/>
            <person name="Birol I."/>
            <person name="Holt R.A."/>
            <person name="Marra M.A."/>
            <person name="Hamelin R.C."/>
            <person name="Hirst M."/>
            <person name="Jones S.J.M."/>
            <person name="Bohlmann J."/>
            <person name="Breuil C."/>
        </authorList>
    </citation>
    <scope>NUCLEOTIDE SEQUENCE [LARGE SCALE GENOMIC DNA]</scope>
    <source>
        <strain evidence="2">kw1407 / UAMH 11150</strain>
    </source>
</reference>
<name>F0XKX5_GROCL</name>
<evidence type="ECO:0000313" key="1">
    <source>
        <dbReference type="EMBL" id="EFX01568.1"/>
    </source>
</evidence>
<dbReference type="EMBL" id="GL629788">
    <property type="protein sequence ID" value="EFX01568.1"/>
    <property type="molecule type" value="Genomic_DNA"/>
</dbReference>
<dbReference type="AlphaFoldDB" id="F0XKX5"/>
<dbReference type="InParanoid" id="F0XKX5"/>
<evidence type="ECO:0000313" key="2">
    <source>
        <dbReference type="Proteomes" id="UP000007796"/>
    </source>
</evidence>
<proteinExistence type="predicted"/>